<dbReference type="VEuPathDB" id="FungiDB:BO78DRAFT_403053"/>
<sequence length="264" mass="29358">MAKTESQKQKKEPSLPVLAVTNIKPENVGRIFGISAGATGSDWTLSAEERLPIPSHLRDVLRDYHNATGGSPENEAHMCTCIDAVLLTTLAMAKRAQHAARYSDSATSAESVHFQFEKDMKLPWVRGNTTYLISGQTDYSLWNGNPGTMEANMLVCEAKQRGQLGKYQALVYMSMLHHARKAARRDDTSVFGIATDSYDWEFLHLNNDSKYSACTYHWENGQGIEIISTISKIIKHATDLSGDPPLSRKRTLEEMSGLEFTSLT</sequence>
<accession>A0A319EN10</accession>
<dbReference type="Proteomes" id="UP000248423">
    <property type="component" value="Unassembled WGS sequence"/>
</dbReference>
<proteinExistence type="predicted"/>
<dbReference type="EMBL" id="KZ826317">
    <property type="protein sequence ID" value="PYI11646.1"/>
    <property type="molecule type" value="Genomic_DNA"/>
</dbReference>
<protein>
    <submittedName>
        <fullName evidence="1">Uncharacterized protein</fullName>
    </submittedName>
</protein>
<evidence type="ECO:0000313" key="2">
    <source>
        <dbReference type="Proteomes" id="UP000248423"/>
    </source>
</evidence>
<evidence type="ECO:0000313" key="1">
    <source>
        <dbReference type="EMBL" id="PYI11646.1"/>
    </source>
</evidence>
<reference evidence="1 2" key="1">
    <citation type="submission" date="2018-02" db="EMBL/GenBank/DDBJ databases">
        <title>The genomes of Aspergillus section Nigri reveals drivers in fungal speciation.</title>
        <authorList>
            <consortium name="DOE Joint Genome Institute"/>
            <person name="Vesth T.C."/>
            <person name="Nybo J."/>
            <person name="Theobald S."/>
            <person name="Brandl J."/>
            <person name="Frisvad J.C."/>
            <person name="Nielsen K.F."/>
            <person name="Lyhne E.K."/>
            <person name="Kogle M.E."/>
            <person name="Kuo A."/>
            <person name="Riley R."/>
            <person name="Clum A."/>
            <person name="Nolan M."/>
            <person name="Lipzen A."/>
            <person name="Salamov A."/>
            <person name="Henrissat B."/>
            <person name="Wiebenga A."/>
            <person name="De vries R.P."/>
            <person name="Grigoriev I.V."/>
            <person name="Mortensen U.H."/>
            <person name="Andersen M.R."/>
            <person name="Baker S.E."/>
        </authorList>
    </citation>
    <scope>NUCLEOTIDE SEQUENCE [LARGE SCALE GENOMIC DNA]</scope>
    <source>
        <strain evidence="1 2">CBS 121057</strain>
    </source>
</reference>
<organism evidence="1 2">
    <name type="scientific">Aspergillus sclerotiicarbonarius (strain CBS 121057 / IBT 28362)</name>
    <dbReference type="NCBI Taxonomy" id="1448318"/>
    <lineage>
        <taxon>Eukaryota</taxon>
        <taxon>Fungi</taxon>
        <taxon>Dikarya</taxon>
        <taxon>Ascomycota</taxon>
        <taxon>Pezizomycotina</taxon>
        <taxon>Eurotiomycetes</taxon>
        <taxon>Eurotiomycetidae</taxon>
        <taxon>Eurotiales</taxon>
        <taxon>Aspergillaceae</taxon>
        <taxon>Aspergillus</taxon>
        <taxon>Aspergillus subgen. Circumdati</taxon>
    </lineage>
</organism>
<keyword evidence="2" id="KW-1185">Reference proteome</keyword>
<dbReference type="STRING" id="1448318.A0A319EN10"/>
<dbReference type="AlphaFoldDB" id="A0A319EN10"/>
<dbReference type="OrthoDB" id="2103397at2759"/>
<gene>
    <name evidence="1" type="ORF">BO78DRAFT_403053</name>
</gene>
<name>A0A319EN10_ASPSB</name>